<dbReference type="Gene3D" id="2.60.200.20">
    <property type="match status" value="1"/>
</dbReference>
<feature type="compositionally biased region" description="Low complexity" evidence="2">
    <location>
        <begin position="131"/>
        <end position="141"/>
    </location>
</feature>
<dbReference type="EMBL" id="BAABKG010000003">
    <property type="protein sequence ID" value="GAA5150644.1"/>
    <property type="molecule type" value="Genomic_DNA"/>
</dbReference>
<feature type="compositionally biased region" description="Pro residues" evidence="2">
    <location>
        <begin position="95"/>
        <end position="130"/>
    </location>
</feature>
<evidence type="ECO:0000256" key="2">
    <source>
        <dbReference type="SAM" id="MobiDB-lite"/>
    </source>
</evidence>
<accession>A0ABP9PSG7</accession>
<feature type="domain" description="FHA" evidence="3">
    <location>
        <begin position="197"/>
        <end position="252"/>
    </location>
</feature>
<evidence type="ECO:0000256" key="1">
    <source>
        <dbReference type="ARBA" id="ARBA00022553"/>
    </source>
</evidence>
<dbReference type="Proteomes" id="UP001500221">
    <property type="component" value="Unassembled WGS sequence"/>
</dbReference>
<feature type="region of interest" description="Disordered" evidence="2">
    <location>
        <begin position="95"/>
        <end position="155"/>
    </location>
</feature>
<dbReference type="SMART" id="SM00240">
    <property type="entry name" value="FHA"/>
    <property type="match status" value="1"/>
</dbReference>
<evidence type="ECO:0000259" key="3">
    <source>
        <dbReference type="PROSITE" id="PS50006"/>
    </source>
</evidence>
<dbReference type="InterPro" id="IPR008984">
    <property type="entry name" value="SMAD_FHA_dom_sf"/>
</dbReference>
<feature type="region of interest" description="Disordered" evidence="2">
    <location>
        <begin position="31"/>
        <end position="59"/>
    </location>
</feature>
<dbReference type="RefSeq" id="WP_345459572.1">
    <property type="nucleotide sequence ID" value="NZ_BAABKG010000003.1"/>
</dbReference>
<dbReference type="PANTHER" id="PTHR23308">
    <property type="entry name" value="NUCLEAR INHIBITOR OF PROTEIN PHOSPHATASE-1"/>
    <property type="match status" value="1"/>
</dbReference>
<dbReference type="PROSITE" id="PS50006">
    <property type="entry name" value="FHA_DOMAIN"/>
    <property type="match status" value="1"/>
</dbReference>
<keyword evidence="1" id="KW-0597">Phosphoprotein</keyword>
<organism evidence="4 5">
    <name type="scientific">Nocardioides marinquilinus</name>
    <dbReference type="NCBI Taxonomy" id="1210400"/>
    <lineage>
        <taxon>Bacteria</taxon>
        <taxon>Bacillati</taxon>
        <taxon>Actinomycetota</taxon>
        <taxon>Actinomycetes</taxon>
        <taxon>Propionibacteriales</taxon>
        <taxon>Nocardioidaceae</taxon>
        <taxon>Nocardioides</taxon>
    </lineage>
</organism>
<proteinExistence type="predicted"/>
<protein>
    <recommendedName>
        <fullName evidence="3">FHA domain-containing protein</fullName>
    </recommendedName>
</protein>
<dbReference type="SUPFAM" id="SSF49879">
    <property type="entry name" value="SMAD/FHA domain"/>
    <property type="match status" value="1"/>
</dbReference>
<comment type="caution">
    <text evidence="4">The sequence shown here is derived from an EMBL/GenBank/DDBJ whole genome shotgun (WGS) entry which is preliminary data.</text>
</comment>
<evidence type="ECO:0000313" key="4">
    <source>
        <dbReference type="EMBL" id="GAA5150644.1"/>
    </source>
</evidence>
<dbReference type="CDD" id="cd00060">
    <property type="entry name" value="FHA"/>
    <property type="match status" value="1"/>
</dbReference>
<keyword evidence="5" id="KW-1185">Reference proteome</keyword>
<reference evidence="5" key="1">
    <citation type="journal article" date="2019" name="Int. J. Syst. Evol. Microbiol.">
        <title>The Global Catalogue of Microorganisms (GCM) 10K type strain sequencing project: providing services to taxonomists for standard genome sequencing and annotation.</title>
        <authorList>
            <consortium name="The Broad Institute Genomics Platform"/>
            <consortium name="The Broad Institute Genome Sequencing Center for Infectious Disease"/>
            <person name="Wu L."/>
            <person name="Ma J."/>
        </authorList>
    </citation>
    <scope>NUCLEOTIDE SEQUENCE [LARGE SCALE GENOMIC DNA]</scope>
    <source>
        <strain evidence="5">JCM 18459</strain>
    </source>
</reference>
<gene>
    <name evidence="4" type="ORF">GCM10023340_28160</name>
</gene>
<name>A0ABP9PSG7_9ACTN</name>
<dbReference type="InterPro" id="IPR000253">
    <property type="entry name" value="FHA_dom"/>
</dbReference>
<evidence type="ECO:0000313" key="5">
    <source>
        <dbReference type="Proteomes" id="UP001500221"/>
    </source>
</evidence>
<dbReference type="Pfam" id="PF00498">
    <property type="entry name" value="FHA"/>
    <property type="match status" value="1"/>
</dbReference>
<dbReference type="InterPro" id="IPR050923">
    <property type="entry name" value="Cell_Proc_Reg/RNA_Proc"/>
</dbReference>
<sequence>MTGAPRTCPAGHVSLADDYCDTCGVAMDAAPPATSPPAAPSPAEDPHVDDTGLLPPGADAAEAGTVCPSCSTANPADALFCENCGYDFTTGAMPRPPTPVMPPPSAPPGPSASPGSPPSGTPSSVPPPTPATGATSPSPAATTPPPVPASANPSPALAEPWVAEVWIDPDWYADQQSTDRLPSPGLPTVVPLRQSSLLIGRASRSRGILPDLDLGSDPGISRRHAQLTGDGTRWFVEDLGSSNGTYVGGALGVLPRAPVPQGQRVEVRPDERVYLGAWTRIVIRKATPGEV</sequence>